<accession>A0A075HCL1</accession>
<sequence>MSDNTFQAFYEELKILVEKFEKRQMQIKVESDLDYDSVKIFGEKMDSVTRAKLGVEDAAELAYTTAEHHPYWAVLYNCTEITKTILEKWKDEVTSEQLEEMKWNLKEIQNTISNIENKIKK</sequence>
<dbReference type="EMBL" id="KF900939">
    <property type="protein sequence ID" value="AIF12202.1"/>
    <property type="molecule type" value="Genomic_DNA"/>
</dbReference>
<dbReference type="AlphaFoldDB" id="A0A075HCL1"/>
<name>A0A075HCL1_9ARCH</name>
<proteinExistence type="predicted"/>
<evidence type="ECO:0000313" key="1">
    <source>
        <dbReference type="EMBL" id="AIF12202.1"/>
    </source>
</evidence>
<organism evidence="1">
    <name type="scientific">uncultured marine thaumarchaeote KM3_54_G11</name>
    <dbReference type="NCBI Taxonomy" id="1456193"/>
    <lineage>
        <taxon>Archaea</taxon>
        <taxon>Nitrososphaerota</taxon>
        <taxon>environmental samples</taxon>
    </lineage>
</organism>
<protein>
    <submittedName>
        <fullName evidence="1">Uncharacterized protein</fullName>
    </submittedName>
</protein>
<reference evidence="1" key="1">
    <citation type="journal article" date="2014" name="Genome Biol. Evol.">
        <title>Pangenome evidence for extensive interdomain horizontal transfer affecting lineage core and shell genes in uncultured planktonic thaumarchaeota and euryarchaeota.</title>
        <authorList>
            <person name="Deschamps P."/>
            <person name="Zivanovic Y."/>
            <person name="Moreira D."/>
            <person name="Rodriguez-Valera F."/>
            <person name="Lopez-Garcia P."/>
        </authorList>
    </citation>
    <scope>NUCLEOTIDE SEQUENCE</scope>
</reference>